<comment type="caution">
    <text evidence="6">The sequence shown here is derived from an EMBL/GenBank/DDBJ whole genome shotgun (WGS) entry which is preliminary data.</text>
</comment>
<evidence type="ECO:0000256" key="4">
    <source>
        <dbReference type="SAM" id="SignalP"/>
    </source>
</evidence>
<organism evidence="6 7">
    <name type="scientific">Solibacillus merdavium</name>
    <dbReference type="NCBI Taxonomy" id="2762218"/>
    <lineage>
        <taxon>Bacteria</taxon>
        <taxon>Bacillati</taxon>
        <taxon>Bacillota</taxon>
        <taxon>Bacilli</taxon>
        <taxon>Bacillales</taxon>
        <taxon>Caryophanaceae</taxon>
        <taxon>Solibacillus</taxon>
    </lineage>
</organism>
<feature type="signal peptide" evidence="4">
    <location>
        <begin position="1"/>
        <end position="23"/>
    </location>
</feature>
<evidence type="ECO:0000256" key="1">
    <source>
        <dbReference type="ARBA" id="ARBA00005695"/>
    </source>
</evidence>
<keyword evidence="2" id="KW-0813">Transport</keyword>
<evidence type="ECO:0000256" key="3">
    <source>
        <dbReference type="ARBA" id="ARBA00022729"/>
    </source>
</evidence>
<dbReference type="CDD" id="cd08499">
    <property type="entry name" value="PBP2_Ylib_like"/>
    <property type="match status" value="1"/>
</dbReference>
<gene>
    <name evidence="6" type="ORF">H9632_11675</name>
</gene>
<accession>A0ABR8XP57</accession>
<dbReference type="Pfam" id="PF00496">
    <property type="entry name" value="SBP_bac_5"/>
    <property type="match status" value="1"/>
</dbReference>
<dbReference type="PROSITE" id="PS51257">
    <property type="entry name" value="PROKAR_LIPOPROTEIN"/>
    <property type="match status" value="1"/>
</dbReference>
<dbReference type="InterPro" id="IPR000914">
    <property type="entry name" value="SBP_5_dom"/>
</dbReference>
<dbReference type="SUPFAM" id="SSF53850">
    <property type="entry name" value="Periplasmic binding protein-like II"/>
    <property type="match status" value="1"/>
</dbReference>
<dbReference type="Proteomes" id="UP000600565">
    <property type="component" value="Unassembled WGS sequence"/>
</dbReference>
<dbReference type="RefSeq" id="WP_191704252.1">
    <property type="nucleotide sequence ID" value="NZ_JACSPW010000010.1"/>
</dbReference>
<feature type="chain" id="PRO_5047091987" evidence="4">
    <location>
        <begin position="24"/>
        <end position="540"/>
    </location>
</feature>
<feature type="domain" description="Solute-binding protein family 5" evidence="5">
    <location>
        <begin position="95"/>
        <end position="457"/>
    </location>
</feature>
<reference evidence="6 7" key="1">
    <citation type="submission" date="2020-08" db="EMBL/GenBank/DDBJ databases">
        <title>A Genomic Blueprint of the Chicken Gut Microbiome.</title>
        <authorList>
            <person name="Gilroy R."/>
            <person name="Ravi A."/>
            <person name="Getino M."/>
            <person name="Pursley I."/>
            <person name="Horton D.L."/>
            <person name="Alikhan N.-F."/>
            <person name="Baker D."/>
            <person name="Gharbi K."/>
            <person name="Hall N."/>
            <person name="Watson M."/>
            <person name="Adriaenssens E.M."/>
            <person name="Foster-Nyarko E."/>
            <person name="Jarju S."/>
            <person name="Secka A."/>
            <person name="Antonio M."/>
            <person name="Oren A."/>
            <person name="Chaudhuri R."/>
            <person name="La Ragione R.M."/>
            <person name="Hildebrand F."/>
            <person name="Pallen M.J."/>
        </authorList>
    </citation>
    <scope>NUCLEOTIDE SEQUENCE [LARGE SCALE GENOMIC DNA]</scope>
    <source>
        <strain evidence="6 7">Sa1YVA6</strain>
    </source>
</reference>
<name>A0ABR8XP57_9BACL</name>
<sequence>MKNNFKNSFLLFIVMAFALLLVACSGGDDSTEDSSSNNDSSADSSNDTHAAGGDLVLATLSDAANLDPHMSTDVPSASVLSNITEGLVKKDKDGEIIPSLAKSWTSIDDLTWEFELEEGVKFHDGEEFNATAVKKNFERILDPEVAAPRAFLFEAIKEVEVVSDYTVRIHTHYPFAPLLNHLNHPVGVILSPAQIDADYENMKTGNIAGAIMNANGPVGTGFMKFDSWTPGTEIKLVNNQDYWNQKAYIDSVTFKVIPESATRAAELETGYAHIIEPVQPNEVEMIDATSSSVSITPGSSLSYIGFNINKKPFDDVRVRQAISMIVDQQLIIDGIYEGIGEPARGPLAPTVFGYDGTLTPISKDIEKAKALLAEAGYAEGFETSIWTNDNPQRQNIAIMLQEELKQLNITANIEVLEWGAYLDKTDAGEHEMYILGLSNPVGDADYFLTQLYHSKNHGGSGNTTFYSNKELDAILDEAREEIDTTKRLALYKQAQEILIEEAPMIYVHHQAYISGLSEKIEGHWINDSGHHKLQEVKFVK</sequence>
<evidence type="ECO:0000313" key="6">
    <source>
        <dbReference type="EMBL" id="MBD8033727.1"/>
    </source>
</evidence>
<proteinExistence type="inferred from homology"/>
<protein>
    <submittedName>
        <fullName evidence="6">Glutathione ABC transporter substrate-binding protein</fullName>
    </submittedName>
</protein>
<dbReference type="InterPro" id="IPR039424">
    <property type="entry name" value="SBP_5"/>
</dbReference>
<dbReference type="InterPro" id="IPR030678">
    <property type="entry name" value="Peptide/Ni-bd"/>
</dbReference>
<dbReference type="EMBL" id="JACSPW010000010">
    <property type="protein sequence ID" value="MBD8033727.1"/>
    <property type="molecule type" value="Genomic_DNA"/>
</dbReference>
<dbReference type="PANTHER" id="PTHR30290">
    <property type="entry name" value="PERIPLASMIC BINDING COMPONENT OF ABC TRANSPORTER"/>
    <property type="match status" value="1"/>
</dbReference>
<comment type="similarity">
    <text evidence="1">Belongs to the bacterial solute-binding protein 5 family.</text>
</comment>
<evidence type="ECO:0000256" key="2">
    <source>
        <dbReference type="ARBA" id="ARBA00022448"/>
    </source>
</evidence>
<keyword evidence="7" id="KW-1185">Reference proteome</keyword>
<dbReference type="PANTHER" id="PTHR30290:SF9">
    <property type="entry name" value="OLIGOPEPTIDE-BINDING PROTEIN APPA"/>
    <property type="match status" value="1"/>
</dbReference>
<evidence type="ECO:0000259" key="5">
    <source>
        <dbReference type="Pfam" id="PF00496"/>
    </source>
</evidence>
<dbReference type="PIRSF" id="PIRSF002741">
    <property type="entry name" value="MppA"/>
    <property type="match status" value="1"/>
</dbReference>
<dbReference type="Gene3D" id="3.90.76.10">
    <property type="entry name" value="Dipeptide-binding Protein, Domain 1"/>
    <property type="match status" value="1"/>
</dbReference>
<dbReference type="Gene3D" id="3.40.190.10">
    <property type="entry name" value="Periplasmic binding protein-like II"/>
    <property type="match status" value="1"/>
</dbReference>
<keyword evidence="3 4" id="KW-0732">Signal</keyword>
<dbReference type="Gene3D" id="3.10.105.10">
    <property type="entry name" value="Dipeptide-binding Protein, Domain 3"/>
    <property type="match status" value="1"/>
</dbReference>
<evidence type="ECO:0000313" key="7">
    <source>
        <dbReference type="Proteomes" id="UP000600565"/>
    </source>
</evidence>